<reference evidence="1" key="2">
    <citation type="submission" date="2006-01" db="EMBL/GenBank/DDBJ databases">
        <authorList>
            <person name="Genoscope"/>
        </authorList>
    </citation>
    <scope>NUCLEOTIDE SEQUENCE</scope>
</reference>
<evidence type="ECO:0000313" key="2">
    <source>
        <dbReference type="EMBL" id="QII11529.1"/>
    </source>
</evidence>
<dbReference type="EMBL" id="CP049055">
    <property type="protein sequence ID" value="QII11529.1"/>
    <property type="molecule type" value="Genomic_DNA"/>
</dbReference>
<dbReference type="EMBL" id="CT573071">
    <property type="protein sequence ID" value="CAJ74425.1"/>
    <property type="molecule type" value="Genomic_DNA"/>
</dbReference>
<reference evidence="1" key="1">
    <citation type="journal article" date="2006" name="Nature">
        <title>Deciphering the evolution and metabolism of an anammox bacterium from a community genome.</title>
        <authorList>
            <person name="Strous M."/>
            <person name="Pelletier E."/>
            <person name="Mangenot S."/>
            <person name="Rattei T."/>
            <person name="Lehner A."/>
            <person name="Taylor M.W."/>
            <person name="Horn M."/>
            <person name="Daims H."/>
            <person name="Bartol-Mavel D."/>
            <person name="Wincker P."/>
            <person name="Barbe V."/>
            <person name="Fonknechten N."/>
            <person name="Vallenet D."/>
            <person name="Segurens B."/>
            <person name="Schenowitz-Truong C."/>
            <person name="Medigue C."/>
            <person name="Collingro A."/>
            <person name="Snel B."/>
            <person name="Dutilh B.E."/>
            <person name="OpDenCamp H.J.M."/>
            <person name="vanDerDrift C."/>
            <person name="Cirpus I."/>
            <person name="vanDePas-Schoonen K.T."/>
            <person name="Harhangi H.R."/>
            <person name="vanNiftrik L."/>
            <person name="Schmid M."/>
            <person name="Keltjens J."/>
            <person name="vanDeVossenberg J."/>
            <person name="Kartal B."/>
            <person name="Meier H."/>
            <person name="Frishman D."/>
            <person name="Huynen M.A."/>
            <person name="Mewes H."/>
            <person name="Weissenbach J."/>
            <person name="Jetten M.S.M."/>
            <person name="Wagner M."/>
            <person name="LePaslier D."/>
        </authorList>
    </citation>
    <scope>NUCLEOTIDE SEQUENCE</scope>
</reference>
<sequence>MLELNYRVTPDPDVVITELEGKEAVLLHLGTKMYFTLNETGLWIWQMLSSGLTPGEISEIIQPKSCKRFSQCENQYFPLPRLAKSDNRYPFFSNCGSAIVLL</sequence>
<accession>Q1Q331</accession>
<evidence type="ECO:0000313" key="3">
    <source>
        <dbReference type="Proteomes" id="UP000501926"/>
    </source>
</evidence>
<dbReference type="Pfam" id="PF05402">
    <property type="entry name" value="PqqD"/>
    <property type="match status" value="1"/>
</dbReference>
<reference evidence="2 3" key="3">
    <citation type="submission" date="2020-02" db="EMBL/GenBank/DDBJ databases">
        <title>Newly sequenced genome of strain CSTR1 showed variability in Candidatus Kuenenia stuttgartiensis genomes.</title>
        <authorList>
            <person name="Ding C."/>
            <person name="Adrian L."/>
        </authorList>
    </citation>
    <scope>NUCLEOTIDE SEQUENCE [LARGE SCALE GENOMIC DNA]</scope>
    <source>
        <strain evidence="2 3">CSTR1</strain>
    </source>
</reference>
<protein>
    <recommendedName>
        <fullName evidence="4">PqqD family protein</fullName>
    </recommendedName>
</protein>
<dbReference type="AlphaFoldDB" id="Q1Q331"/>
<evidence type="ECO:0008006" key="4">
    <source>
        <dbReference type="Google" id="ProtNLM"/>
    </source>
</evidence>
<proteinExistence type="predicted"/>
<gene>
    <name evidence="2" type="ORF">KsCSTR_21500</name>
    <name evidence="1" type="ORF">kuste3662</name>
</gene>
<dbReference type="InterPro" id="IPR008792">
    <property type="entry name" value="PQQD"/>
</dbReference>
<dbReference type="RefSeq" id="WP_164994883.1">
    <property type="nucleotide sequence ID" value="NZ_CP049055.1"/>
</dbReference>
<name>Q1Q331_KUEST</name>
<dbReference type="Proteomes" id="UP000501926">
    <property type="component" value="Chromosome"/>
</dbReference>
<organism evidence="1">
    <name type="scientific">Kuenenia stuttgartiensis</name>
    <dbReference type="NCBI Taxonomy" id="174633"/>
    <lineage>
        <taxon>Bacteria</taxon>
        <taxon>Pseudomonadati</taxon>
        <taxon>Planctomycetota</taxon>
        <taxon>Candidatus Brocadiia</taxon>
        <taxon>Candidatus Brocadiales</taxon>
        <taxon>Candidatus Brocadiaceae</taxon>
        <taxon>Candidatus Kuenenia</taxon>
    </lineage>
</organism>
<evidence type="ECO:0000313" key="1">
    <source>
        <dbReference type="EMBL" id="CAJ74425.1"/>
    </source>
</evidence>